<sequence length="89" mass="10278">MGRRDEALFILKRVRGTANERAAIFEMREIETIVELEKESEDHITYFDMLLGTGNENLHIARRVQLVVWLQILQSWTGIAGVTMYAPSK</sequence>
<dbReference type="AlphaFoldDB" id="A0A1Q5UH71"/>
<protein>
    <submittedName>
        <fullName evidence="1">Uncharacterized protein</fullName>
    </submittedName>
</protein>
<gene>
    <name evidence="1" type="ORF">PENSUB_2677</name>
</gene>
<keyword evidence="2" id="KW-1185">Reference proteome</keyword>
<reference evidence="1 2" key="1">
    <citation type="submission" date="2016-10" db="EMBL/GenBank/DDBJ databases">
        <title>Genome sequence of the ascomycete fungus Penicillium subrubescens.</title>
        <authorList>
            <person name="De Vries R.P."/>
            <person name="Peng M."/>
            <person name="Dilokpimol A."/>
            <person name="Hilden K."/>
            <person name="Makela M.R."/>
            <person name="Grigoriev I."/>
            <person name="Riley R."/>
            <person name="Granchi Z."/>
        </authorList>
    </citation>
    <scope>NUCLEOTIDE SEQUENCE [LARGE SCALE GENOMIC DNA]</scope>
    <source>
        <strain evidence="1 2">CBS 132785</strain>
    </source>
</reference>
<dbReference type="EMBL" id="MNBE01000273">
    <property type="protein sequence ID" value="OKP11811.1"/>
    <property type="molecule type" value="Genomic_DNA"/>
</dbReference>
<dbReference type="Gene3D" id="1.20.1250.20">
    <property type="entry name" value="MFS general substrate transporter like domains"/>
    <property type="match status" value="1"/>
</dbReference>
<organism evidence="1 2">
    <name type="scientific">Penicillium subrubescens</name>
    <dbReference type="NCBI Taxonomy" id="1316194"/>
    <lineage>
        <taxon>Eukaryota</taxon>
        <taxon>Fungi</taxon>
        <taxon>Dikarya</taxon>
        <taxon>Ascomycota</taxon>
        <taxon>Pezizomycotina</taxon>
        <taxon>Eurotiomycetes</taxon>
        <taxon>Eurotiomycetidae</taxon>
        <taxon>Eurotiales</taxon>
        <taxon>Aspergillaceae</taxon>
        <taxon>Penicillium</taxon>
    </lineage>
</organism>
<accession>A0A1Q5UH71</accession>
<dbReference type="InterPro" id="IPR036259">
    <property type="entry name" value="MFS_trans_sf"/>
</dbReference>
<proteinExistence type="predicted"/>
<evidence type="ECO:0000313" key="2">
    <source>
        <dbReference type="Proteomes" id="UP000186955"/>
    </source>
</evidence>
<evidence type="ECO:0000313" key="1">
    <source>
        <dbReference type="EMBL" id="OKP11811.1"/>
    </source>
</evidence>
<dbReference type="Proteomes" id="UP000186955">
    <property type="component" value="Unassembled WGS sequence"/>
</dbReference>
<comment type="caution">
    <text evidence="1">The sequence shown here is derived from an EMBL/GenBank/DDBJ whole genome shotgun (WGS) entry which is preliminary data.</text>
</comment>
<name>A0A1Q5UH71_9EURO</name>